<reference evidence="2" key="1">
    <citation type="submission" date="2018-11" db="EMBL/GenBank/DDBJ databases">
        <authorList>
            <consortium name="Pathogen Informatics"/>
        </authorList>
    </citation>
    <scope>NUCLEOTIDE SEQUENCE</scope>
</reference>
<sequence length="99" mass="10791">MSGNYTILATYAKTTGLPRSDCTKNAYTNDVFNPNLVHPPTGPSARALIRLGQVTGPASPSVTVNLLPWRLDERKSLSTAQKGLPKFEQLQSISRPNRP</sequence>
<name>A0A448WBA2_9PLAT</name>
<feature type="region of interest" description="Disordered" evidence="1">
    <location>
        <begin position="80"/>
        <end position="99"/>
    </location>
</feature>
<accession>A0A448WBA2</accession>
<evidence type="ECO:0000313" key="2">
    <source>
        <dbReference type="EMBL" id="VEL07531.1"/>
    </source>
</evidence>
<organism evidence="2 3">
    <name type="scientific">Protopolystoma xenopodis</name>
    <dbReference type="NCBI Taxonomy" id="117903"/>
    <lineage>
        <taxon>Eukaryota</taxon>
        <taxon>Metazoa</taxon>
        <taxon>Spiralia</taxon>
        <taxon>Lophotrochozoa</taxon>
        <taxon>Platyhelminthes</taxon>
        <taxon>Monogenea</taxon>
        <taxon>Polyopisthocotylea</taxon>
        <taxon>Polystomatidea</taxon>
        <taxon>Polystomatidae</taxon>
        <taxon>Protopolystoma</taxon>
    </lineage>
</organism>
<comment type="caution">
    <text evidence="2">The sequence shown here is derived from an EMBL/GenBank/DDBJ whole genome shotgun (WGS) entry which is preliminary data.</text>
</comment>
<dbReference type="EMBL" id="CAAALY010001944">
    <property type="protein sequence ID" value="VEL07531.1"/>
    <property type="molecule type" value="Genomic_DNA"/>
</dbReference>
<protein>
    <submittedName>
        <fullName evidence="2">Uncharacterized protein</fullName>
    </submittedName>
</protein>
<keyword evidence="3" id="KW-1185">Reference proteome</keyword>
<gene>
    <name evidence="2" type="ORF">PXEA_LOCUS971</name>
</gene>
<feature type="compositionally biased region" description="Polar residues" evidence="1">
    <location>
        <begin position="89"/>
        <end position="99"/>
    </location>
</feature>
<dbReference type="AlphaFoldDB" id="A0A448WBA2"/>
<dbReference type="Proteomes" id="UP000784294">
    <property type="component" value="Unassembled WGS sequence"/>
</dbReference>
<evidence type="ECO:0000256" key="1">
    <source>
        <dbReference type="SAM" id="MobiDB-lite"/>
    </source>
</evidence>
<evidence type="ECO:0000313" key="3">
    <source>
        <dbReference type="Proteomes" id="UP000784294"/>
    </source>
</evidence>
<proteinExistence type="predicted"/>